<evidence type="ECO:0000313" key="1">
    <source>
        <dbReference type="EMBL" id="QHT11023.1"/>
    </source>
</evidence>
<protein>
    <submittedName>
        <fullName evidence="1">Uncharacterized protein</fullName>
    </submittedName>
</protein>
<accession>A0A6C0D3J2</accession>
<proteinExistence type="predicted"/>
<dbReference type="AlphaFoldDB" id="A0A6C0D3J2"/>
<dbReference type="EMBL" id="MN739530">
    <property type="protein sequence ID" value="QHT11023.1"/>
    <property type="molecule type" value="Genomic_DNA"/>
</dbReference>
<organism evidence="1">
    <name type="scientific">viral metagenome</name>
    <dbReference type="NCBI Taxonomy" id="1070528"/>
    <lineage>
        <taxon>unclassified sequences</taxon>
        <taxon>metagenomes</taxon>
        <taxon>organismal metagenomes</taxon>
    </lineage>
</organism>
<name>A0A6C0D3J2_9ZZZZ</name>
<sequence length="115" mass="13973">MIMNFPIEIIRNILEYDNKIKYRNGRFMNQLQIDNDISTMLENIPKKHKYFTEMRSIYWNSFVELFANNGRKKFILEYNNYLSNYDHNGKLVQNNITFSFITKSVLNKRIERFTG</sequence>
<reference evidence="1" key="1">
    <citation type="journal article" date="2020" name="Nature">
        <title>Giant virus diversity and host interactions through global metagenomics.</title>
        <authorList>
            <person name="Schulz F."/>
            <person name="Roux S."/>
            <person name="Paez-Espino D."/>
            <person name="Jungbluth S."/>
            <person name="Walsh D.A."/>
            <person name="Denef V.J."/>
            <person name="McMahon K.D."/>
            <person name="Konstantinidis K.T."/>
            <person name="Eloe-Fadrosh E.A."/>
            <person name="Kyrpides N.C."/>
            <person name="Woyke T."/>
        </authorList>
    </citation>
    <scope>NUCLEOTIDE SEQUENCE</scope>
    <source>
        <strain evidence="1">GVMAG-M-3300023174-111</strain>
    </source>
</reference>